<dbReference type="InterPro" id="IPR015942">
    <property type="entry name" value="Asp/Glu/hydantoin_racemase"/>
</dbReference>
<evidence type="ECO:0000313" key="8">
    <source>
        <dbReference type="EMBL" id="GHE85839.1"/>
    </source>
</evidence>
<dbReference type="Gene3D" id="3.40.50.1860">
    <property type="match status" value="2"/>
</dbReference>
<feature type="active site" description="Proton donor/acceptor" evidence="7">
    <location>
        <position position="77"/>
    </location>
</feature>
<keyword evidence="6 7" id="KW-0961">Cell wall biogenesis/degradation</keyword>
<keyword evidence="9" id="KW-1185">Reference proteome</keyword>
<feature type="binding site" evidence="7">
    <location>
        <begin position="194"/>
        <end position="195"/>
    </location>
    <ligand>
        <name>substrate</name>
    </ligand>
</feature>
<name>A0ABQ3IJ11_9GAMM</name>
<evidence type="ECO:0000256" key="3">
    <source>
        <dbReference type="ARBA" id="ARBA00022960"/>
    </source>
</evidence>
<sequence length="273" mass="30529">MLTVQNNQPIGIFDSGVGGLSITRAIHQLLPNESFIYLADSLYAPYGNLTPKQITERVNKIAQWFINKNVKALVIACNTATVNAIEQLRLNIKIPIIGVEPAIKPAVAQSKSNNVAIMVTQATANNDRFINLVNRYKQGAEVYIQACPGLVEIVENDNIDSKHCQDLLRQYLTPMLNPAHQTKTTIDTVVLGCTHYPFLREKIISLLGDNVTLIETSMPVAKQLERQLLMRQLNAVKGHIATFKFYSSSATKQQEKVFSLLWRKSITLRNITI</sequence>
<reference evidence="9" key="1">
    <citation type="journal article" date="2019" name="Int. J. Syst. Evol. Microbiol.">
        <title>The Global Catalogue of Microorganisms (GCM) 10K type strain sequencing project: providing services to taxonomists for standard genome sequencing and annotation.</title>
        <authorList>
            <consortium name="The Broad Institute Genomics Platform"/>
            <consortium name="The Broad Institute Genome Sequencing Center for Infectious Disease"/>
            <person name="Wu L."/>
            <person name="Ma J."/>
        </authorList>
    </citation>
    <scope>NUCLEOTIDE SEQUENCE [LARGE SCALE GENOMIC DNA]</scope>
    <source>
        <strain evidence="9">CGMCC 1.15922</strain>
    </source>
</reference>
<dbReference type="InterPro" id="IPR001920">
    <property type="entry name" value="Asp/Glu_race"/>
</dbReference>
<dbReference type="EC" id="5.1.1.3" evidence="2 7"/>
<dbReference type="SUPFAM" id="SSF53681">
    <property type="entry name" value="Aspartate/glutamate racemase"/>
    <property type="match status" value="2"/>
</dbReference>
<accession>A0ABQ3IJ11</accession>
<comment type="catalytic activity">
    <reaction evidence="1 7">
        <text>L-glutamate = D-glutamate</text>
        <dbReference type="Rhea" id="RHEA:12813"/>
        <dbReference type="ChEBI" id="CHEBI:29985"/>
        <dbReference type="ChEBI" id="CHEBI:29986"/>
        <dbReference type="EC" id="5.1.1.3"/>
    </reaction>
</comment>
<comment type="caution">
    <text evidence="8">The sequence shown here is derived from an EMBL/GenBank/DDBJ whole genome shotgun (WGS) entry which is preliminary data.</text>
</comment>
<dbReference type="Proteomes" id="UP000626370">
    <property type="component" value="Unassembled WGS sequence"/>
</dbReference>
<feature type="binding site" evidence="7">
    <location>
        <begin position="78"/>
        <end position="79"/>
    </location>
    <ligand>
        <name>substrate</name>
    </ligand>
</feature>
<feature type="binding site" evidence="7">
    <location>
        <begin position="14"/>
        <end position="15"/>
    </location>
    <ligand>
        <name>substrate</name>
    </ligand>
</feature>
<keyword evidence="5 7" id="KW-0413">Isomerase</keyword>
<evidence type="ECO:0000256" key="1">
    <source>
        <dbReference type="ARBA" id="ARBA00001602"/>
    </source>
</evidence>
<dbReference type="InterPro" id="IPR018187">
    <property type="entry name" value="Asp/Glu_racemase_AS_1"/>
</dbReference>
<dbReference type="InterPro" id="IPR004391">
    <property type="entry name" value="Glu_race"/>
</dbReference>
<feature type="active site" description="Proton donor/acceptor" evidence="7">
    <location>
        <position position="193"/>
    </location>
</feature>
<comment type="function">
    <text evidence="7">Provides the (R)-glutamate required for cell wall biosynthesis.</text>
</comment>
<dbReference type="PROSITE" id="PS00924">
    <property type="entry name" value="ASP_GLU_RACEMASE_2"/>
    <property type="match status" value="1"/>
</dbReference>
<feature type="binding site" evidence="7">
    <location>
        <begin position="46"/>
        <end position="47"/>
    </location>
    <ligand>
        <name>substrate</name>
    </ligand>
</feature>
<dbReference type="PANTHER" id="PTHR21198:SF2">
    <property type="entry name" value="GLUTAMATE RACEMASE"/>
    <property type="match status" value="1"/>
</dbReference>
<keyword evidence="3 7" id="KW-0133">Cell shape</keyword>
<dbReference type="PROSITE" id="PS00923">
    <property type="entry name" value="ASP_GLU_RACEMASE_1"/>
    <property type="match status" value="1"/>
</dbReference>
<evidence type="ECO:0000256" key="5">
    <source>
        <dbReference type="ARBA" id="ARBA00023235"/>
    </source>
</evidence>
<comment type="pathway">
    <text evidence="7">Cell wall biogenesis; peptidoglycan biosynthesis.</text>
</comment>
<keyword evidence="4 7" id="KW-0573">Peptidoglycan synthesis</keyword>
<organism evidence="8 9">
    <name type="scientific">Thalassotalea profundi</name>
    <dbReference type="NCBI Taxonomy" id="2036687"/>
    <lineage>
        <taxon>Bacteria</taxon>
        <taxon>Pseudomonadati</taxon>
        <taxon>Pseudomonadota</taxon>
        <taxon>Gammaproteobacteria</taxon>
        <taxon>Alteromonadales</taxon>
        <taxon>Colwelliaceae</taxon>
        <taxon>Thalassotalea</taxon>
    </lineage>
</organism>
<evidence type="ECO:0000256" key="2">
    <source>
        <dbReference type="ARBA" id="ARBA00013090"/>
    </source>
</evidence>
<gene>
    <name evidence="7 8" type="primary">murI</name>
    <name evidence="8" type="ORF">GCM10011501_13730</name>
</gene>
<dbReference type="NCBIfam" id="TIGR00067">
    <property type="entry name" value="glut_race"/>
    <property type="match status" value="1"/>
</dbReference>
<evidence type="ECO:0000256" key="4">
    <source>
        <dbReference type="ARBA" id="ARBA00022984"/>
    </source>
</evidence>
<evidence type="ECO:0000256" key="7">
    <source>
        <dbReference type="HAMAP-Rule" id="MF_00258"/>
    </source>
</evidence>
<evidence type="ECO:0000313" key="9">
    <source>
        <dbReference type="Proteomes" id="UP000626370"/>
    </source>
</evidence>
<comment type="similarity">
    <text evidence="7">Belongs to the aspartate/glutamate racemases family.</text>
</comment>
<proteinExistence type="inferred from homology"/>
<evidence type="ECO:0000256" key="6">
    <source>
        <dbReference type="ARBA" id="ARBA00023316"/>
    </source>
</evidence>
<dbReference type="EMBL" id="BNAH01000004">
    <property type="protein sequence ID" value="GHE85839.1"/>
    <property type="molecule type" value="Genomic_DNA"/>
</dbReference>
<dbReference type="Pfam" id="PF01177">
    <property type="entry name" value="Asp_Glu_race"/>
    <property type="match status" value="1"/>
</dbReference>
<protein>
    <recommendedName>
        <fullName evidence="2 7">Glutamate racemase</fullName>
        <ecNumber evidence="2 7">5.1.1.3</ecNumber>
    </recommendedName>
</protein>
<dbReference type="PANTHER" id="PTHR21198">
    <property type="entry name" value="GLUTAMATE RACEMASE"/>
    <property type="match status" value="1"/>
</dbReference>
<dbReference type="HAMAP" id="MF_00258">
    <property type="entry name" value="Glu_racemase"/>
    <property type="match status" value="1"/>
</dbReference>
<dbReference type="InterPro" id="IPR033134">
    <property type="entry name" value="Asp/Glu_racemase_AS_2"/>
</dbReference>